<keyword evidence="1" id="KW-0812">Transmembrane</keyword>
<sequence length="109" mass="11800">MVDCMRVSVSISLFDLVSLCVRPRCGGDEVKQSGPSEDDAPHVVIAGSSGMLLVYVIIPTIPLLLLILVASGTCCFQMFSKSKPRTKTSVNHQSTLWISKTPKTDSMEV</sequence>
<gene>
    <name evidence="2" type="ORF">GSONMT00008483001</name>
</gene>
<protein>
    <submittedName>
        <fullName evidence="2">Uncharacterized protein</fullName>
    </submittedName>
</protein>
<dbReference type="Proteomes" id="UP000193380">
    <property type="component" value="Unassembled WGS sequence"/>
</dbReference>
<evidence type="ECO:0000313" key="3">
    <source>
        <dbReference type="Proteomes" id="UP000193380"/>
    </source>
</evidence>
<dbReference type="AlphaFoldDB" id="A0A060YZ96"/>
<evidence type="ECO:0000256" key="1">
    <source>
        <dbReference type="SAM" id="Phobius"/>
    </source>
</evidence>
<proteinExistence type="predicted"/>
<name>A0A060YZ96_ONCMY</name>
<keyword evidence="1" id="KW-0472">Membrane</keyword>
<evidence type="ECO:0000313" key="2">
    <source>
        <dbReference type="EMBL" id="CDQ96937.1"/>
    </source>
</evidence>
<dbReference type="PaxDb" id="8022-A0A060YZ96"/>
<keyword evidence="1" id="KW-1133">Transmembrane helix</keyword>
<feature type="transmembrane region" description="Helical" evidence="1">
    <location>
        <begin position="52"/>
        <end position="79"/>
    </location>
</feature>
<organism evidence="2 3">
    <name type="scientific">Oncorhynchus mykiss</name>
    <name type="common">Rainbow trout</name>
    <name type="synonym">Salmo gairdneri</name>
    <dbReference type="NCBI Taxonomy" id="8022"/>
    <lineage>
        <taxon>Eukaryota</taxon>
        <taxon>Metazoa</taxon>
        <taxon>Chordata</taxon>
        <taxon>Craniata</taxon>
        <taxon>Vertebrata</taxon>
        <taxon>Euteleostomi</taxon>
        <taxon>Actinopterygii</taxon>
        <taxon>Neopterygii</taxon>
        <taxon>Teleostei</taxon>
        <taxon>Protacanthopterygii</taxon>
        <taxon>Salmoniformes</taxon>
        <taxon>Salmonidae</taxon>
        <taxon>Salmoninae</taxon>
        <taxon>Oncorhynchus</taxon>
    </lineage>
</organism>
<dbReference type="EMBL" id="FR928092">
    <property type="protein sequence ID" value="CDQ96937.1"/>
    <property type="molecule type" value="Genomic_DNA"/>
</dbReference>
<dbReference type="STRING" id="8022.A0A060YZ96"/>
<accession>A0A060YZ96</accession>
<reference evidence="2" key="1">
    <citation type="journal article" date="2014" name="Nat. Commun.">
        <title>The rainbow trout genome provides novel insights into evolution after whole-genome duplication in vertebrates.</title>
        <authorList>
            <person name="Berthelot C."/>
            <person name="Brunet F."/>
            <person name="Chalopin D."/>
            <person name="Juanchich A."/>
            <person name="Bernard M."/>
            <person name="Noel B."/>
            <person name="Bento P."/>
            <person name="Da Silva C."/>
            <person name="Labadie K."/>
            <person name="Alberti A."/>
            <person name="Aury J.M."/>
            <person name="Louis A."/>
            <person name="Dehais P."/>
            <person name="Bardou P."/>
            <person name="Montfort J."/>
            <person name="Klopp C."/>
            <person name="Cabau C."/>
            <person name="Gaspin C."/>
            <person name="Thorgaard G.H."/>
            <person name="Boussaha M."/>
            <person name="Quillet E."/>
            <person name="Guyomard R."/>
            <person name="Galiana D."/>
            <person name="Bobe J."/>
            <person name="Volff J.N."/>
            <person name="Genet C."/>
            <person name="Wincker P."/>
            <person name="Jaillon O."/>
            <person name="Roest Crollius H."/>
            <person name="Guiguen Y."/>
        </authorList>
    </citation>
    <scope>NUCLEOTIDE SEQUENCE [LARGE SCALE GENOMIC DNA]</scope>
</reference>
<reference evidence="2" key="2">
    <citation type="submission" date="2014-03" db="EMBL/GenBank/DDBJ databases">
        <authorList>
            <person name="Genoscope - CEA"/>
        </authorList>
    </citation>
    <scope>NUCLEOTIDE SEQUENCE</scope>
</reference>